<reference evidence="1 2" key="1">
    <citation type="submission" date="2017-08" db="EMBL/GenBank/DDBJ databases">
        <title>Halomonas alkalisoli sp. nov., isolated from saline alkaline soil.</title>
        <authorList>
            <person name="Wang D."/>
            <person name="Zhang G."/>
        </authorList>
    </citation>
    <scope>NUCLEOTIDE SEQUENCE [LARGE SCALE GENOMIC DNA]</scope>
    <source>
        <strain evidence="1 2">WRN001</strain>
    </source>
</reference>
<dbReference type="AlphaFoldDB" id="A0A2A2ETJ3"/>
<dbReference type="EMBL" id="NSKB01000004">
    <property type="protein sequence ID" value="PAU76751.1"/>
    <property type="molecule type" value="Genomic_DNA"/>
</dbReference>
<dbReference type="SUPFAM" id="SSF51306">
    <property type="entry name" value="LexA/Signal peptidase"/>
    <property type="match status" value="1"/>
</dbReference>
<organism evidence="1 2">
    <name type="scientific">Halomonas salipaludis</name>
    <dbReference type="NCBI Taxonomy" id="2032625"/>
    <lineage>
        <taxon>Bacteria</taxon>
        <taxon>Pseudomonadati</taxon>
        <taxon>Pseudomonadota</taxon>
        <taxon>Gammaproteobacteria</taxon>
        <taxon>Oceanospirillales</taxon>
        <taxon>Halomonadaceae</taxon>
        <taxon>Halomonas</taxon>
    </lineage>
</organism>
<protein>
    <recommendedName>
        <fullName evidence="3">Peptidase S24/S26A/S26B/S26C domain-containing protein</fullName>
    </recommendedName>
</protein>
<dbReference type="Proteomes" id="UP000217771">
    <property type="component" value="Unassembled WGS sequence"/>
</dbReference>
<evidence type="ECO:0000313" key="1">
    <source>
        <dbReference type="EMBL" id="PAU76751.1"/>
    </source>
</evidence>
<comment type="caution">
    <text evidence="1">The sequence shown here is derived from an EMBL/GenBank/DDBJ whole genome shotgun (WGS) entry which is preliminary data.</text>
</comment>
<gene>
    <name evidence="1" type="ORF">CK498_12270</name>
</gene>
<proteinExistence type="predicted"/>
<sequence>MKVNYLGPAGLVANPALEGLFIGELTPSCYLVEVAEEAGVSGPLIEGDVLVVDEARVAQHADLVVVEIEQEYRLFRSHRIGGGYRLLPACGGSGMPARNKQCRGVVVQCQRLSA</sequence>
<dbReference type="RefSeq" id="WP_095621140.1">
    <property type="nucleotide sequence ID" value="NZ_NSKB01000004.1"/>
</dbReference>
<dbReference type="OrthoDB" id="6168027at2"/>
<evidence type="ECO:0000313" key="2">
    <source>
        <dbReference type="Proteomes" id="UP000217771"/>
    </source>
</evidence>
<keyword evidence="2" id="KW-1185">Reference proteome</keyword>
<dbReference type="InterPro" id="IPR036286">
    <property type="entry name" value="LexA/Signal_pep-like_sf"/>
</dbReference>
<name>A0A2A2ETJ3_9GAMM</name>
<accession>A0A2A2ETJ3</accession>
<evidence type="ECO:0008006" key="3">
    <source>
        <dbReference type="Google" id="ProtNLM"/>
    </source>
</evidence>